<dbReference type="CDD" id="cd02979">
    <property type="entry name" value="PHOX_C"/>
    <property type="match status" value="1"/>
</dbReference>
<comment type="similarity">
    <text evidence="1">Belongs to the PheA/TfdB FAD monooxygenase family.</text>
</comment>
<reference evidence="8" key="1">
    <citation type="submission" date="2024-06" db="EMBL/GenBank/DDBJ databases">
        <title>Multi-omics analyses provide insights into the biosynthesis of the anticancer antibiotic pleurotin in Hohenbuehelia grisea.</title>
        <authorList>
            <person name="Weaver J.A."/>
            <person name="Alberti F."/>
        </authorList>
    </citation>
    <scope>NUCLEOTIDE SEQUENCE [LARGE SCALE GENOMIC DNA]</scope>
    <source>
        <strain evidence="8">T-177</strain>
    </source>
</reference>
<dbReference type="InterPro" id="IPR036249">
    <property type="entry name" value="Thioredoxin-like_sf"/>
</dbReference>
<sequence>MPTSLVRETDVDVLVIGAGPAGLMCANGLAKAGINVRIIDDSALHFTANQSYGLAERIFKEAAQMHMAAFYNPSPNGGIELTDRAPDVTAPTARYPFECTLHQGAIESVFQDSMRSMGVEVGRPIVPESITLPKGEAECLDPTENPVRVVLKHLQSKDGQTDTEIVHAKFVVGADEYIWGVVDLIPDTDFPDIRNKTAIHSTNGSCMIIPREGDKVRLYIQLGDTLGLTNNGRVDMNKMSPQKLLEVAQKSFHPYKISTSQEIDWWTIYVIGQRVASHFSVYNRVFIAGDACHTHSPKAVWKLSYVLRGWAKMSVLDTYEFERRKYAQDLIAFDKKFSALFSGKPRTQEYQDGVSHEEFISAFQTFGGFTSGIGIRYAGSAITDYAHQGCAHNLNIGQRMPPHVFPRAADSRPVELQDLLPSDTRFRILIFAGDTCLPEQQAKLERLADELDRPERFVQRFCAMHSKTQANDAFDFITISAATKWTVRYTDVPLRLRSHWSKVLVDDKNITGNQGGSAYSSWGIDPSGILVVVRPDGYVGMVAPLDQLDAVNAYFEAFTQGL</sequence>
<dbReference type="SUPFAM" id="SSF51905">
    <property type="entry name" value="FAD/NAD(P)-binding domain"/>
    <property type="match status" value="1"/>
</dbReference>
<evidence type="ECO:0000313" key="8">
    <source>
        <dbReference type="Proteomes" id="UP001556367"/>
    </source>
</evidence>
<dbReference type="Gene3D" id="3.30.9.10">
    <property type="entry name" value="D-Amino Acid Oxidase, subunit A, domain 2"/>
    <property type="match status" value="1"/>
</dbReference>
<keyword evidence="8" id="KW-1185">Reference proteome</keyword>
<proteinExistence type="inferred from homology"/>
<dbReference type="Pfam" id="PF07976">
    <property type="entry name" value="Phe_hydrox_dim"/>
    <property type="match status" value="1"/>
</dbReference>
<evidence type="ECO:0000256" key="4">
    <source>
        <dbReference type="ARBA" id="ARBA00023002"/>
    </source>
</evidence>
<dbReference type="PRINTS" id="PR00420">
    <property type="entry name" value="RNGMNOXGNASE"/>
</dbReference>
<name>A0ABR3JEG9_9AGAR</name>
<feature type="domain" description="Phenol hydroxylase-like C-terminal dimerisation" evidence="6">
    <location>
        <begin position="375"/>
        <end position="559"/>
    </location>
</feature>
<dbReference type="Gene3D" id="3.40.30.20">
    <property type="match status" value="1"/>
</dbReference>
<dbReference type="Pfam" id="PF01494">
    <property type="entry name" value="FAD_binding_3"/>
    <property type="match status" value="1"/>
</dbReference>
<dbReference type="EMBL" id="JASNQZ010000008">
    <property type="protein sequence ID" value="KAL0953947.1"/>
    <property type="molecule type" value="Genomic_DNA"/>
</dbReference>
<evidence type="ECO:0000256" key="2">
    <source>
        <dbReference type="ARBA" id="ARBA00022630"/>
    </source>
</evidence>
<keyword evidence="2" id="KW-0285">Flavoprotein</keyword>
<keyword evidence="3" id="KW-0274">FAD</keyword>
<evidence type="ECO:0008006" key="9">
    <source>
        <dbReference type="Google" id="ProtNLM"/>
    </source>
</evidence>
<evidence type="ECO:0000256" key="1">
    <source>
        <dbReference type="ARBA" id="ARBA00007801"/>
    </source>
</evidence>
<gene>
    <name evidence="7" type="ORF">HGRIS_005108</name>
</gene>
<dbReference type="InterPro" id="IPR038220">
    <property type="entry name" value="PHOX_C_sf"/>
</dbReference>
<dbReference type="PANTHER" id="PTHR43004:SF15">
    <property type="entry name" value="MONOOXYGENASE, PUTATIVE (AFU_ORTHOLOGUE AFUA_6G03030)-RELATED"/>
    <property type="match status" value="1"/>
</dbReference>
<keyword evidence="4" id="KW-0560">Oxidoreductase</keyword>
<dbReference type="InterPro" id="IPR012941">
    <property type="entry name" value="Phe_hydrox_C_dim_dom"/>
</dbReference>
<evidence type="ECO:0000256" key="3">
    <source>
        <dbReference type="ARBA" id="ARBA00022827"/>
    </source>
</evidence>
<evidence type="ECO:0000259" key="5">
    <source>
        <dbReference type="Pfam" id="PF01494"/>
    </source>
</evidence>
<dbReference type="InterPro" id="IPR036188">
    <property type="entry name" value="FAD/NAD-bd_sf"/>
</dbReference>
<feature type="domain" description="FAD-binding" evidence="5">
    <location>
        <begin position="10"/>
        <end position="333"/>
    </location>
</feature>
<comment type="caution">
    <text evidence="7">The sequence shown here is derived from an EMBL/GenBank/DDBJ whole genome shotgun (WGS) entry which is preliminary data.</text>
</comment>
<accession>A0ABR3JEG9</accession>
<dbReference type="Proteomes" id="UP001556367">
    <property type="component" value="Unassembled WGS sequence"/>
</dbReference>
<dbReference type="SUPFAM" id="SSF54373">
    <property type="entry name" value="FAD-linked reductases, C-terminal domain"/>
    <property type="match status" value="1"/>
</dbReference>
<dbReference type="Gene3D" id="3.50.50.60">
    <property type="entry name" value="FAD/NAD(P)-binding domain"/>
    <property type="match status" value="2"/>
</dbReference>
<evidence type="ECO:0000313" key="7">
    <source>
        <dbReference type="EMBL" id="KAL0953947.1"/>
    </source>
</evidence>
<organism evidence="7 8">
    <name type="scientific">Hohenbuehelia grisea</name>
    <dbReference type="NCBI Taxonomy" id="104357"/>
    <lineage>
        <taxon>Eukaryota</taxon>
        <taxon>Fungi</taxon>
        <taxon>Dikarya</taxon>
        <taxon>Basidiomycota</taxon>
        <taxon>Agaricomycotina</taxon>
        <taxon>Agaricomycetes</taxon>
        <taxon>Agaricomycetidae</taxon>
        <taxon>Agaricales</taxon>
        <taxon>Pleurotineae</taxon>
        <taxon>Pleurotaceae</taxon>
        <taxon>Hohenbuehelia</taxon>
    </lineage>
</organism>
<dbReference type="InterPro" id="IPR002938">
    <property type="entry name" value="FAD-bd"/>
</dbReference>
<dbReference type="InterPro" id="IPR050641">
    <property type="entry name" value="RIFMO-like"/>
</dbReference>
<dbReference type="PANTHER" id="PTHR43004">
    <property type="entry name" value="TRK SYSTEM POTASSIUM UPTAKE PROTEIN"/>
    <property type="match status" value="1"/>
</dbReference>
<dbReference type="SUPFAM" id="SSF52833">
    <property type="entry name" value="Thioredoxin-like"/>
    <property type="match status" value="1"/>
</dbReference>
<protein>
    <recommendedName>
        <fullName evidence="9">Phenol 2-monooxygenase</fullName>
    </recommendedName>
</protein>
<evidence type="ECO:0000259" key="6">
    <source>
        <dbReference type="Pfam" id="PF07976"/>
    </source>
</evidence>